<reference evidence="8" key="1">
    <citation type="submission" date="2022-12" db="EMBL/GenBank/DDBJ databases">
        <title>Polyphasic identification of a Novel Hot-Spring Cyanobacterium Ocullathermofonsia sinensis gen nov. sp. nov. and Genomic Insights on its Adaptations to the Thermal Habitat.</title>
        <authorList>
            <person name="Daroch M."/>
            <person name="Tang J."/>
            <person name="Jiang Y."/>
        </authorList>
    </citation>
    <scope>NUCLEOTIDE SEQUENCE</scope>
    <source>
        <strain evidence="8">PKUAC-SCTA174</strain>
    </source>
</reference>
<evidence type="ECO:0000256" key="5">
    <source>
        <dbReference type="ARBA" id="ARBA00022946"/>
    </source>
</evidence>
<dbReference type="InterPro" id="IPR015904">
    <property type="entry name" value="Sulphide_quinone_reductase"/>
</dbReference>
<dbReference type="RefSeq" id="WP_268609803.1">
    <property type="nucleotide sequence ID" value="NZ_CP113797.1"/>
</dbReference>
<evidence type="ECO:0000256" key="2">
    <source>
        <dbReference type="ARBA" id="ARBA00022630"/>
    </source>
</evidence>
<feature type="domain" description="FAD/NAD(P)-binding" evidence="7">
    <location>
        <begin position="35"/>
        <end position="152"/>
    </location>
</feature>
<dbReference type="GO" id="GO:0070224">
    <property type="term" value="F:sulfide:quinone oxidoreductase activity"/>
    <property type="evidence" value="ECO:0007669"/>
    <property type="project" value="TreeGrafter"/>
</dbReference>
<dbReference type="PANTHER" id="PTHR10632">
    <property type="entry name" value="SULFIDE:QUINONE OXIDOREDUCTASE"/>
    <property type="match status" value="1"/>
</dbReference>
<keyword evidence="4" id="KW-0274">FAD</keyword>
<protein>
    <submittedName>
        <fullName evidence="8">FAD/NAD(P)-binding oxidoreductase</fullName>
    </submittedName>
</protein>
<accession>A0A9E8ZB59</accession>
<dbReference type="EMBL" id="CP113797">
    <property type="protein sequence ID" value="WAL59979.1"/>
    <property type="molecule type" value="Genomic_DNA"/>
</dbReference>
<dbReference type="GO" id="GO:0071949">
    <property type="term" value="F:FAD binding"/>
    <property type="evidence" value="ECO:0007669"/>
    <property type="project" value="TreeGrafter"/>
</dbReference>
<keyword evidence="9" id="KW-1185">Reference proteome</keyword>
<dbReference type="SUPFAM" id="SSF51905">
    <property type="entry name" value="FAD/NAD(P)-binding domain"/>
    <property type="match status" value="2"/>
</dbReference>
<keyword evidence="5" id="KW-0809">Transit peptide</keyword>
<evidence type="ECO:0000256" key="6">
    <source>
        <dbReference type="ARBA" id="ARBA00023002"/>
    </source>
</evidence>
<gene>
    <name evidence="8" type="ORF">OXH18_22855</name>
</gene>
<evidence type="ECO:0000313" key="8">
    <source>
        <dbReference type="EMBL" id="WAL59979.1"/>
    </source>
</evidence>
<name>A0A9E8ZB59_9CYAN</name>
<proteinExistence type="predicted"/>
<evidence type="ECO:0000313" key="9">
    <source>
        <dbReference type="Proteomes" id="UP001163152"/>
    </source>
</evidence>
<sequence>MSPTAQQTQSTQPAEQIHQNLSAPEAIAPPVKHHQIVIVGGGAAGITVAAQLLKRNRALDIAIIEPSDKHYYQPGWTLVGGGVSPIDKFIRDEKDVIPNGATWIQARVAKLDPDRNRVITEAEQVIEYDYLVLCPGIQIDWHLIKGLKEALGRGGVTSNYSKDYAPYTWETIRNFKGGNALFTYPATPIKCGGAPQKVMYMADDTFKRHSGVGVNTTVMFCTAGASMFAVPEYSASLDRVVARRGIVTKFKHNLKEIKADTQEAIFDVTTDNGVEEVSLHYDMIHVAPPMSAPDFIKQSPLAGAGGWVDVDKATLQHTRYANVFSLGDASSLPTSKTAAAARKQAPILVQNLLSLIQSQPIAAEYDGYTCCPLITGYNSTIMAEFAYGGKLAPSFPLDPTQERYSMYLAKAYVLPWLYWNRMLKGEGFEADIFKPLNKLLRR</sequence>
<dbReference type="Proteomes" id="UP001163152">
    <property type="component" value="Chromosome"/>
</dbReference>
<dbReference type="PANTHER" id="PTHR10632:SF2">
    <property type="entry name" value="SULFIDE:QUINONE OXIDOREDUCTASE, MITOCHONDRIAL"/>
    <property type="match status" value="1"/>
</dbReference>
<dbReference type="KEGG" id="tsin:OXH18_22855"/>
<dbReference type="InterPro" id="IPR036188">
    <property type="entry name" value="FAD/NAD-bd_sf"/>
</dbReference>
<dbReference type="GO" id="GO:0048038">
    <property type="term" value="F:quinone binding"/>
    <property type="evidence" value="ECO:0007669"/>
    <property type="project" value="UniProtKB-KW"/>
</dbReference>
<dbReference type="GO" id="GO:0070221">
    <property type="term" value="P:sulfide oxidation, using sulfide:quinone oxidoreductase"/>
    <property type="evidence" value="ECO:0007669"/>
    <property type="project" value="TreeGrafter"/>
</dbReference>
<keyword evidence="3" id="KW-0874">Quinone</keyword>
<evidence type="ECO:0000256" key="3">
    <source>
        <dbReference type="ARBA" id="ARBA00022719"/>
    </source>
</evidence>
<dbReference type="Gene3D" id="3.50.50.60">
    <property type="entry name" value="FAD/NAD(P)-binding domain"/>
    <property type="match status" value="2"/>
</dbReference>
<evidence type="ECO:0000256" key="1">
    <source>
        <dbReference type="ARBA" id="ARBA00001974"/>
    </source>
</evidence>
<dbReference type="AlphaFoldDB" id="A0A9E8ZB59"/>
<dbReference type="FunFam" id="3.50.50.60:FF:000034">
    <property type="entry name" value="sulfide:quinone oxidoreductase, mitochondrial"/>
    <property type="match status" value="1"/>
</dbReference>
<dbReference type="Pfam" id="PF07992">
    <property type="entry name" value="Pyr_redox_2"/>
    <property type="match status" value="1"/>
</dbReference>
<evidence type="ECO:0000256" key="4">
    <source>
        <dbReference type="ARBA" id="ARBA00022827"/>
    </source>
</evidence>
<organism evidence="8 9">
    <name type="scientific">Thermocoleostomius sinensis A174</name>
    <dbReference type="NCBI Taxonomy" id="2016057"/>
    <lineage>
        <taxon>Bacteria</taxon>
        <taxon>Bacillati</taxon>
        <taxon>Cyanobacteriota</taxon>
        <taxon>Cyanophyceae</taxon>
        <taxon>Oculatellales</taxon>
        <taxon>Oculatellaceae</taxon>
        <taxon>Thermocoleostomius</taxon>
    </lineage>
</organism>
<keyword evidence="2" id="KW-0285">Flavoprotein</keyword>
<dbReference type="InterPro" id="IPR023753">
    <property type="entry name" value="FAD/NAD-binding_dom"/>
</dbReference>
<comment type="cofactor">
    <cofactor evidence="1">
        <name>FAD</name>
        <dbReference type="ChEBI" id="CHEBI:57692"/>
    </cofactor>
</comment>
<evidence type="ECO:0000259" key="7">
    <source>
        <dbReference type="Pfam" id="PF07992"/>
    </source>
</evidence>
<keyword evidence="6" id="KW-0560">Oxidoreductase</keyword>